<evidence type="ECO:0000313" key="1">
    <source>
        <dbReference type="EMBL" id="EGF51834.1"/>
    </source>
</evidence>
<sequence length="42" mass="5077">MQKRFQTFIYLRFLTQSVRKGERKKKMYGNTSSFSVVCLLKK</sequence>
<dbReference type="EMBL" id="AFBM01000017">
    <property type="protein sequence ID" value="EGF51834.1"/>
    <property type="molecule type" value="Genomic_DNA"/>
</dbReference>
<reference evidence="1 2" key="1">
    <citation type="submission" date="2011-02" db="EMBL/GenBank/DDBJ databases">
        <authorList>
            <person name="Weinstock G."/>
            <person name="Sodergren E."/>
            <person name="Clifton S."/>
            <person name="Fulton L."/>
            <person name="Fulton B."/>
            <person name="Courtney L."/>
            <person name="Fronick C."/>
            <person name="Harrison M."/>
            <person name="Strong C."/>
            <person name="Farmer C."/>
            <person name="Delahaunty K."/>
            <person name="Markovic C."/>
            <person name="Hall O."/>
            <person name="Minx P."/>
            <person name="Tomlinson C."/>
            <person name="Mitreva M."/>
            <person name="Hou S."/>
            <person name="Chen J."/>
            <person name="Wollam A."/>
            <person name="Pepin K.H."/>
            <person name="Johnson M."/>
            <person name="Bhonagiri V."/>
            <person name="Zhang X."/>
            <person name="Suruliraj S."/>
            <person name="Warren W."/>
            <person name="Chinwalla A."/>
            <person name="Mardis E.R."/>
            <person name="Wilson R.K."/>
        </authorList>
    </citation>
    <scope>NUCLEOTIDE SEQUENCE [LARGE SCALE GENOMIC DNA]</scope>
    <source>
        <strain evidence="1 2">YIT 12056</strain>
    </source>
</reference>
<gene>
    <name evidence="1" type="ORF">HMPREF9445_01650</name>
</gene>
<comment type="caution">
    <text evidence="1">The sequence shown here is derived from an EMBL/GenBank/DDBJ whole genome shotgun (WGS) entry which is preliminary data.</text>
</comment>
<keyword evidence="2" id="KW-1185">Reference proteome</keyword>
<evidence type="ECO:0000313" key="2">
    <source>
        <dbReference type="Proteomes" id="UP000010321"/>
    </source>
</evidence>
<proteinExistence type="predicted"/>
<dbReference type="Proteomes" id="UP000010321">
    <property type="component" value="Unassembled WGS sequence"/>
</dbReference>
<name>A0ABN0CNR1_9BACE</name>
<organism evidence="1 2">
    <name type="scientific">Bacteroides clarus YIT 12056</name>
    <dbReference type="NCBI Taxonomy" id="762984"/>
    <lineage>
        <taxon>Bacteria</taxon>
        <taxon>Pseudomonadati</taxon>
        <taxon>Bacteroidota</taxon>
        <taxon>Bacteroidia</taxon>
        <taxon>Bacteroidales</taxon>
        <taxon>Bacteroidaceae</taxon>
        <taxon>Bacteroides</taxon>
    </lineage>
</organism>
<protein>
    <submittedName>
        <fullName evidence="1">Uncharacterized protein</fullName>
    </submittedName>
</protein>
<accession>A0ABN0CNR1</accession>